<dbReference type="InterPro" id="IPR000014">
    <property type="entry name" value="PAS"/>
</dbReference>
<dbReference type="EMBL" id="JBHSAS010000006">
    <property type="protein sequence ID" value="MFC4027018.1"/>
    <property type="molecule type" value="Genomic_DNA"/>
</dbReference>
<protein>
    <submittedName>
        <fullName evidence="5">PAS domain-containing protein</fullName>
    </submittedName>
</protein>
<evidence type="ECO:0000313" key="5">
    <source>
        <dbReference type="EMBL" id="MFC4027018.1"/>
    </source>
</evidence>
<organism evidence="5 6">
    <name type="scientific">Zunongwangia endophytica</name>
    <dbReference type="NCBI Taxonomy" id="1808945"/>
    <lineage>
        <taxon>Bacteria</taxon>
        <taxon>Pseudomonadati</taxon>
        <taxon>Bacteroidota</taxon>
        <taxon>Flavobacteriia</taxon>
        <taxon>Flavobacteriales</taxon>
        <taxon>Flavobacteriaceae</taxon>
        <taxon>Zunongwangia</taxon>
    </lineage>
</organism>
<dbReference type="PANTHER" id="PTHR47429:SF2">
    <property type="entry name" value="PROTEIN TWIN LOV 1"/>
    <property type="match status" value="1"/>
</dbReference>
<name>A0ABV8H4P5_9FLAO</name>
<accession>A0ABV8H4P5</accession>
<sequence>MAPETDYNLSSLDLFLSNKDAEGKNLPIQQLHPLTSLDVFANHSDRIRDRARKKIELASLVSLSKKYSWNTNLDFILDEDYEAILLTKADQTILWTNKGFSAMTGYPANFAKGKKPKFLQGTKTSVATRKKIRNKVSSQTNFSDILLNYRKNGEEYLCKIDIYPIKNNLKEVTHFLALEKEIYDN</sequence>
<feature type="domain" description="PAS" evidence="4">
    <location>
        <begin position="82"/>
        <end position="180"/>
    </location>
</feature>
<keyword evidence="6" id="KW-1185">Reference proteome</keyword>
<dbReference type="SUPFAM" id="SSF55785">
    <property type="entry name" value="PYP-like sensor domain (PAS domain)"/>
    <property type="match status" value="1"/>
</dbReference>
<dbReference type="CDD" id="cd00130">
    <property type="entry name" value="PAS"/>
    <property type="match status" value="1"/>
</dbReference>
<evidence type="ECO:0000256" key="2">
    <source>
        <dbReference type="ARBA" id="ARBA00022643"/>
    </source>
</evidence>
<evidence type="ECO:0000313" key="6">
    <source>
        <dbReference type="Proteomes" id="UP001595793"/>
    </source>
</evidence>
<dbReference type="RefSeq" id="WP_290235173.1">
    <property type="nucleotide sequence ID" value="NZ_JAUFPZ010000002.1"/>
</dbReference>
<comment type="caution">
    <text evidence="5">The sequence shown here is derived from an EMBL/GenBank/DDBJ whole genome shotgun (WGS) entry which is preliminary data.</text>
</comment>
<evidence type="ECO:0000256" key="1">
    <source>
        <dbReference type="ARBA" id="ARBA00022630"/>
    </source>
</evidence>
<dbReference type="InterPro" id="IPR035965">
    <property type="entry name" value="PAS-like_dom_sf"/>
</dbReference>
<reference evidence="6" key="1">
    <citation type="journal article" date="2019" name="Int. J. Syst. Evol. Microbiol.">
        <title>The Global Catalogue of Microorganisms (GCM) 10K type strain sequencing project: providing services to taxonomists for standard genome sequencing and annotation.</title>
        <authorList>
            <consortium name="The Broad Institute Genomics Platform"/>
            <consortium name="The Broad Institute Genome Sequencing Center for Infectious Disease"/>
            <person name="Wu L."/>
            <person name="Ma J."/>
        </authorList>
    </citation>
    <scope>NUCLEOTIDE SEQUENCE [LARGE SCALE GENOMIC DNA]</scope>
    <source>
        <strain evidence="6">CECT 9128</strain>
    </source>
</reference>
<evidence type="ECO:0000259" key="4">
    <source>
        <dbReference type="Pfam" id="PF13426"/>
    </source>
</evidence>
<keyword evidence="2" id="KW-0288">FMN</keyword>
<dbReference type="Gene3D" id="3.30.450.20">
    <property type="entry name" value="PAS domain"/>
    <property type="match status" value="1"/>
</dbReference>
<gene>
    <name evidence="5" type="ORF">ACFOS1_06345</name>
</gene>
<keyword evidence="1" id="KW-0285">Flavoprotein</keyword>
<dbReference type="NCBIfam" id="TIGR00229">
    <property type="entry name" value="sensory_box"/>
    <property type="match status" value="1"/>
</dbReference>
<keyword evidence="3" id="KW-0157">Chromophore</keyword>
<dbReference type="PANTHER" id="PTHR47429">
    <property type="entry name" value="PROTEIN TWIN LOV 1"/>
    <property type="match status" value="1"/>
</dbReference>
<evidence type="ECO:0000256" key="3">
    <source>
        <dbReference type="ARBA" id="ARBA00022991"/>
    </source>
</evidence>
<proteinExistence type="predicted"/>
<dbReference type="Pfam" id="PF13426">
    <property type="entry name" value="PAS_9"/>
    <property type="match status" value="1"/>
</dbReference>
<dbReference type="Proteomes" id="UP001595793">
    <property type="component" value="Unassembled WGS sequence"/>
</dbReference>